<comment type="caution">
    <text evidence="11">The sequence shown here is derived from an EMBL/GenBank/DDBJ whole genome shotgun (WGS) entry which is preliminary data.</text>
</comment>
<feature type="binding site" evidence="7 9">
    <location>
        <position position="98"/>
    </location>
    <ligand>
        <name>substrate</name>
    </ligand>
</feature>
<dbReference type="GO" id="GO:0009423">
    <property type="term" value="P:chorismate biosynthetic process"/>
    <property type="evidence" value="ECO:0007669"/>
    <property type="project" value="UniProtKB-UniRule"/>
</dbReference>
<evidence type="ECO:0000256" key="3">
    <source>
        <dbReference type="ARBA" id="ARBA00011037"/>
    </source>
</evidence>
<dbReference type="SUPFAM" id="SSF52304">
    <property type="entry name" value="Type II 3-dehydroquinate dehydratase"/>
    <property type="match status" value="1"/>
</dbReference>
<dbReference type="GO" id="GO:0019631">
    <property type="term" value="P:quinate catabolic process"/>
    <property type="evidence" value="ECO:0007669"/>
    <property type="project" value="TreeGrafter"/>
</dbReference>
<evidence type="ECO:0000256" key="5">
    <source>
        <dbReference type="ARBA" id="ARBA00012060"/>
    </source>
</evidence>
<comment type="similarity">
    <text evidence="3 7">Belongs to the type-II 3-dehydroquinase family.</text>
</comment>
<sequence>MSDRAVVSSSKVPNLTLQPLSILVLHGPNLNLLGQREPGIYGSLTLAEINHLLAAEGLKLQVEIFAVQSNHEGVLVDTIHEALGKHQGILINAGAYTHTSVALRDALSGVNLPTVEVHLSNIYRREDFRHHSYIAAIAIGQISGFGVQSYLLGLQALVHHLRKDKV</sequence>
<feature type="binding site" evidence="7 9">
    <location>
        <position position="129"/>
    </location>
    <ligand>
        <name>substrate</name>
    </ligand>
</feature>
<dbReference type="PANTHER" id="PTHR21272">
    <property type="entry name" value="CATABOLIC 3-DEHYDROQUINASE"/>
    <property type="match status" value="1"/>
</dbReference>
<gene>
    <name evidence="7 11" type="primary">aroQ</name>
    <name evidence="11" type="ORF">KME32_18705</name>
</gene>
<dbReference type="InterPro" id="IPR001874">
    <property type="entry name" value="DHquinase_II"/>
</dbReference>
<dbReference type="NCBIfam" id="NF003806">
    <property type="entry name" value="PRK05395.1-3"/>
    <property type="match status" value="1"/>
</dbReference>
<evidence type="ECO:0000256" key="4">
    <source>
        <dbReference type="ARBA" id="ARBA00011193"/>
    </source>
</evidence>
<evidence type="ECO:0000256" key="10">
    <source>
        <dbReference type="PIRSR" id="PIRSR001399-3"/>
    </source>
</evidence>
<dbReference type="PROSITE" id="PS01029">
    <property type="entry name" value="DEHYDROQUINASE_II"/>
    <property type="match status" value="1"/>
</dbReference>
<dbReference type="InterPro" id="IPR036441">
    <property type="entry name" value="DHquinase_II_sf"/>
</dbReference>
<dbReference type="GO" id="GO:0003855">
    <property type="term" value="F:3-dehydroquinate dehydratase activity"/>
    <property type="evidence" value="ECO:0007669"/>
    <property type="project" value="UniProtKB-UniRule"/>
</dbReference>
<feature type="binding site" evidence="7 9">
    <location>
        <position position="105"/>
    </location>
    <ligand>
        <name>substrate</name>
    </ligand>
</feature>
<accession>A0A951Q0L9</accession>
<evidence type="ECO:0000256" key="2">
    <source>
        <dbReference type="ARBA" id="ARBA00004902"/>
    </source>
</evidence>
<dbReference type="Pfam" id="PF01220">
    <property type="entry name" value="DHquinase_II"/>
    <property type="match status" value="1"/>
</dbReference>
<name>A0A951Q0L9_9NOST</name>
<evidence type="ECO:0000256" key="6">
    <source>
        <dbReference type="ARBA" id="ARBA00023239"/>
    </source>
</evidence>
<evidence type="ECO:0000313" key="11">
    <source>
        <dbReference type="EMBL" id="MBW4563137.1"/>
    </source>
</evidence>
<dbReference type="Proteomes" id="UP000715781">
    <property type="component" value="Unassembled WGS sequence"/>
</dbReference>
<protein>
    <recommendedName>
        <fullName evidence="5 7">3-dehydroquinate dehydratase</fullName>
        <shortName evidence="7">3-dehydroquinase</shortName>
        <ecNumber evidence="5 7">4.2.1.10</ecNumber>
    </recommendedName>
    <alternativeName>
        <fullName evidence="7">Type II DHQase</fullName>
    </alternativeName>
</protein>
<reference evidence="11" key="2">
    <citation type="journal article" date="2022" name="Microbiol. Resour. Announc.">
        <title>Metagenome Sequencing to Explore Phylogenomics of Terrestrial Cyanobacteria.</title>
        <authorList>
            <person name="Ward R.D."/>
            <person name="Stajich J.E."/>
            <person name="Johansen J.R."/>
            <person name="Huntemann M."/>
            <person name="Clum A."/>
            <person name="Foster B."/>
            <person name="Foster B."/>
            <person name="Roux S."/>
            <person name="Palaniappan K."/>
            <person name="Varghese N."/>
            <person name="Mukherjee S."/>
            <person name="Reddy T.B.K."/>
            <person name="Daum C."/>
            <person name="Copeland A."/>
            <person name="Chen I.A."/>
            <person name="Ivanova N.N."/>
            <person name="Kyrpides N.C."/>
            <person name="Shapiro N."/>
            <person name="Eloe-Fadrosh E.A."/>
            <person name="Pietrasiak N."/>
        </authorList>
    </citation>
    <scope>NUCLEOTIDE SEQUENCE</scope>
    <source>
        <strain evidence="11">JT2-VF2</strain>
    </source>
</reference>
<dbReference type="NCBIfam" id="TIGR01088">
    <property type="entry name" value="aroQ"/>
    <property type="match status" value="1"/>
</dbReference>
<dbReference type="NCBIfam" id="NF003805">
    <property type="entry name" value="PRK05395.1-2"/>
    <property type="match status" value="1"/>
</dbReference>
<dbReference type="GO" id="GO:0009073">
    <property type="term" value="P:aromatic amino acid family biosynthetic process"/>
    <property type="evidence" value="ECO:0007669"/>
    <property type="project" value="UniProtKB-KW"/>
</dbReference>
<comment type="pathway">
    <text evidence="2 7">Metabolic intermediate biosynthesis; chorismate biosynthesis; chorismate from D-erythrose 4-phosphate and phosphoenolpyruvate: step 3/7.</text>
</comment>
<dbReference type="PANTHER" id="PTHR21272:SF3">
    <property type="entry name" value="CATABOLIC 3-DEHYDROQUINASE"/>
    <property type="match status" value="1"/>
</dbReference>
<comment type="function">
    <text evidence="7">Catalyzes a trans-dehydration via an enolate intermediate.</text>
</comment>
<dbReference type="NCBIfam" id="NF003807">
    <property type="entry name" value="PRK05395.1-4"/>
    <property type="match status" value="1"/>
</dbReference>
<dbReference type="InterPro" id="IPR018509">
    <property type="entry name" value="DHquinase_II_CS"/>
</dbReference>
<reference evidence="11" key="1">
    <citation type="submission" date="2021-05" db="EMBL/GenBank/DDBJ databases">
        <authorList>
            <person name="Pietrasiak N."/>
            <person name="Ward R."/>
            <person name="Stajich J.E."/>
            <person name="Kurbessoian T."/>
        </authorList>
    </citation>
    <scope>NUCLEOTIDE SEQUENCE</scope>
    <source>
        <strain evidence="11">JT2-VF2</strain>
    </source>
</reference>
<dbReference type="GO" id="GO:0008652">
    <property type="term" value="P:amino acid biosynthetic process"/>
    <property type="evidence" value="ECO:0007669"/>
    <property type="project" value="UniProtKB-KW"/>
</dbReference>
<dbReference type="EMBL" id="JAHHHN010000011">
    <property type="protein sequence ID" value="MBW4563137.1"/>
    <property type="molecule type" value="Genomic_DNA"/>
</dbReference>
<keyword evidence="6 7" id="KW-0456">Lyase</keyword>
<comment type="subunit">
    <text evidence="4 7">Homododecamer.</text>
</comment>
<evidence type="ECO:0000256" key="7">
    <source>
        <dbReference type="HAMAP-Rule" id="MF_00169"/>
    </source>
</evidence>
<feature type="active site" description="Proton donor" evidence="7 8">
    <location>
        <position position="118"/>
    </location>
</feature>
<proteinExistence type="inferred from homology"/>
<feature type="site" description="Transition state stabilizer" evidence="7 10">
    <location>
        <position position="36"/>
    </location>
</feature>
<organism evidence="11 12">
    <name type="scientific">Mojavia pulchra JT2-VF2</name>
    <dbReference type="NCBI Taxonomy" id="287848"/>
    <lineage>
        <taxon>Bacteria</taxon>
        <taxon>Bacillati</taxon>
        <taxon>Cyanobacteriota</taxon>
        <taxon>Cyanophyceae</taxon>
        <taxon>Nostocales</taxon>
        <taxon>Nostocaceae</taxon>
    </lineage>
</organism>
<feature type="binding site" evidence="7 9">
    <location>
        <begin position="119"/>
        <end position="120"/>
    </location>
    <ligand>
        <name>substrate</name>
    </ligand>
</feature>
<keyword evidence="7" id="KW-0028">Amino-acid biosynthesis</keyword>
<comment type="catalytic activity">
    <reaction evidence="1 7">
        <text>3-dehydroquinate = 3-dehydroshikimate + H2O</text>
        <dbReference type="Rhea" id="RHEA:21096"/>
        <dbReference type="ChEBI" id="CHEBI:15377"/>
        <dbReference type="ChEBI" id="CHEBI:16630"/>
        <dbReference type="ChEBI" id="CHEBI:32364"/>
        <dbReference type="EC" id="4.2.1.10"/>
    </reaction>
</comment>
<evidence type="ECO:0000256" key="9">
    <source>
        <dbReference type="PIRSR" id="PIRSR001399-2"/>
    </source>
</evidence>
<dbReference type="EC" id="4.2.1.10" evidence="5 7"/>
<keyword evidence="7" id="KW-0057">Aromatic amino acid biosynthesis</keyword>
<evidence type="ECO:0000256" key="1">
    <source>
        <dbReference type="ARBA" id="ARBA00001864"/>
    </source>
</evidence>
<dbReference type="Gene3D" id="3.40.50.9100">
    <property type="entry name" value="Dehydroquinase, class II"/>
    <property type="match status" value="1"/>
</dbReference>
<dbReference type="CDD" id="cd00466">
    <property type="entry name" value="DHQase_II"/>
    <property type="match status" value="1"/>
</dbReference>
<dbReference type="HAMAP" id="MF_00169">
    <property type="entry name" value="AroQ"/>
    <property type="match status" value="1"/>
</dbReference>
<dbReference type="AlphaFoldDB" id="A0A951Q0L9"/>
<evidence type="ECO:0000313" key="12">
    <source>
        <dbReference type="Proteomes" id="UP000715781"/>
    </source>
</evidence>
<dbReference type="PIRSF" id="PIRSF001399">
    <property type="entry name" value="DHquinase_II"/>
    <property type="match status" value="1"/>
</dbReference>
<feature type="active site" description="Proton acceptor" evidence="7 8">
    <location>
        <position position="41"/>
    </location>
</feature>
<evidence type="ECO:0000256" key="8">
    <source>
        <dbReference type="PIRSR" id="PIRSR001399-1"/>
    </source>
</evidence>
<feature type="binding site" evidence="7 9">
    <location>
        <position position="92"/>
    </location>
    <ligand>
        <name>substrate</name>
    </ligand>
</feature>